<dbReference type="PANTHER" id="PTHR22803">
    <property type="entry name" value="MANNOSE, PHOSPHOLIPASE, LECTIN RECEPTOR RELATED"/>
    <property type="match status" value="1"/>
</dbReference>
<dbReference type="OrthoDB" id="441660at2759"/>
<dbReference type="InterPro" id="IPR001304">
    <property type="entry name" value="C-type_lectin-like"/>
</dbReference>
<organism evidence="3 4">
    <name type="scientific">Drosophila guanche</name>
    <name type="common">Fruit fly</name>
    <dbReference type="NCBI Taxonomy" id="7266"/>
    <lineage>
        <taxon>Eukaryota</taxon>
        <taxon>Metazoa</taxon>
        <taxon>Ecdysozoa</taxon>
        <taxon>Arthropoda</taxon>
        <taxon>Hexapoda</taxon>
        <taxon>Insecta</taxon>
        <taxon>Pterygota</taxon>
        <taxon>Neoptera</taxon>
        <taxon>Endopterygota</taxon>
        <taxon>Diptera</taxon>
        <taxon>Brachycera</taxon>
        <taxon>Muscomorpha</taxon>
        <taxon>Ephydroidea</taxon>
        <taxon>Drosophilidae</taxon>
        <taxon>Drosophila</taxon>
        <taxon>Sophophora</taxon>
    </lineage>
</organism>
<dbReference type="SMART" id="SM00034">
    <property type="entry name" value="CLECT"/>
    <property type="match status" value="1"/>
</dbReference>
<gene>
    <name evidence="3" type="ORF">DGUA_6G003789</name>
</gene>
<feature type="signal peptide" evidence="1">
    <location>
        <begin position="1"/>
        <end position="17"/>
    </location>
</feature>
<reference evidence="4" key="1">
    <citation type="submission" date="2018-01" db="EMBL/GenBank/DDBJ databases">
        <authorList>
            <person name="Alioto T."/>
            <person name="Alioto T."/>
        </authorList>
    </citation>
    <scope>NUCLEOTIDE SEQUENCE [LARGE SCALE GENOMIC DNA]</scope>
</reference>
<dbReference type="Gene3D" id="3.10.100.10">
    <property type="entry name" value="Mannose-Binding Protein A, subunit A"/>
    <property type="match status" value="1"/>
</dbReference>
<dbReference type="Proteomes" id="UP000268350">
    <property type="component" value="Unassembled WGS sequence"/>
</dbReference>
<dbReference type="CDD" id="cd00037">
    <property type="entry name" value="CLECT"/>
    <property type="match status" value="1"/>
</dbReference>
<feature type="chain" id="PRO_5017431353" evidence="1">
    <location>
        <begin position="18"/>
        <end position="192"/>
    </location>
</feature>
<dbReference type="InterPro" id="IPR016187">
    <property type="entry name" value="CTDL_fold"/>
</dbReference>
<evidence type="ECO:0000259" key="2">
    <source>
        <dbReference type="PROSITE" id="PS50041"/>
    </source>
</evidence>
<protein>
    <submittedName>
        <fullName evidence="3">Blast:Lithostathine-2</fullName>
    </submittedName>
</protein>
<accession>A0A3B0JRC4</accession>
<dbReference type="AlphaFoldDB" id="A0A3B0JRC4"/>
<sequence>MLWPTIVSFALVSLCLARVYQATNQESFSSCPSSFSQVGDKCLLVGGGWKNWFEGDRYCRTLNAGMLSIRNQTEFSSLINSYLPEFAAYELELWTSGNSLGDAQTNYFWQSTGKEATYLPWATGEPKKANGECLSLTANFSMETGEVVLDEHRLTVRNCSLWGTVICETQVTQFKTELCLNPNAFHEAQIPV</sequence>
<dbReference type="STRING" id="7266.A0A3B0JRC4"/>
<dbReference type="InterPro" id="IPR016186">
    <property type="entry name" value="C-type_lectin-like/link_sf"/>
</dbReference>
<proteinExistence type="predicted"/>
<dbReference type="OMA" id="TYLPWAT"/>
<feature type="domain" description="C-type lectin" evidence="2">
    <location>
        <begin position="38"/>
        <end position="168"/>
    </location>
</feature>
<name>A0A3B0JRC4_DROGU</name>
<keyword evidence="4" id="KW-1185">Reference proteome</keyword>
<dbReference type="SUPFAM" id="SSF56436">
    <property type="entry name" value="C-type lectin-like"/>
    <property type="match status" value="1"/>
</dbReference>
<dbReference type="PROSITE" id="PS50041">
    <property type="entry name" value="C_TYPE_LECTIN_2"/>
    <property type="match status" value="1"/>
</dbReference>
<evidence type="ECO:0000313" key="4">
    <source>
        <dbReference type="Proteomes" id="UP000268350"/>
    </source>
</evidence>
<dbReference type="InterPro" id="IPR050111">
    <property type="entry name" value="C-type_lectin/snaclec_domain"/>
</dbReference>
<dbReference type="EMBL" id="OUUW01000001">
    <property type="protein sequence ID" value="SPP75896.1"/>
    <property type="molecule type" value="Genomic_DNA"/>
</dbReference>
<evidence type="ECO:0000313" key="3">
    <source>
        <dbReference type="EMBL" id="SPP75896.1"/>
    </source>
</evidence>
<keyword evidence="1" id="KW-0732">Signal</keyword>
<evidence type="ECO:0000256" key="1">
    <source>
        <dbReference type="SAM" id="SignalP"/>
    </source>
</evidence>